<reference evidence="2 3" key="1">
    <citation type="submission" date="2021-04" db="EMBL/GenBank/DDBJ databases">
        <title>Novel species identification of genus Shewanella.</title>
        <authorList>
            <person name="Liu G."/>
        </authorList>
    </citation>
    <scope>NUCLEOTIDE SEQUENCE [LARGE SCALE GENOMIC DNA]</scope>
    <source>
        <strain evidence="2 3">FJAT-54481</strain>
    </source>
</reference>
<dbReference type="Gene3D" id="1.10.1220.10">
    <property type="entry name" value="Met repressor-like"/>
    <property type="match status" value="1"/>
</dbReference>
<protein>
    <submittedName>
        <fullName evidence="2">CopG family transcriptional regulator</fullName>
    </submittedName>
</protein>
<accession>A0ABX7YV52</accession>
<evidence type="ECO:0000313" key="3">
    <source>
        <dbReference type="Proteomes" id="UP000679575"/>
    </source>
</evidence>
<gene>
    <name evidence="2" type="ORF">KDN34_02565</name>
</gene>
<dbReference type="InterPro" id="IPR002145">
    <property type="entry name" value="CopG"/>
</dbReference>
<evidence type="ECO:0000259" key="1">
    <source>
        <dbReference type="Pfam" id="PF01402"/>
    </source>
</evidence>
<dbReference type="InterPro" id="IPR013321">
    <property type="entry name" value="Arc_rbn_hlx_hlx"/>
</dbReference>
<name>A0ABX7YV52_9GAMM</name>
<dbReference type="EMBL" id="CP073587">
    <property type="protein sequence ID" value="QUN06368.1"/>
    <property type="molecule type" value="Genomic_DNA"/>
</dbReference>
<feature type="domain" description="Ribbon-helix-helix protein CopG" evidence="1">
    <location>
        <begin position="8"/>
        <end position="44"/>
    </location>
</feature>
<dbReference type="Proteomes" id="UP000679575">
    <property type="component" value="Chromosome"/>
</dbReference>
<organism evidence="2 3">
    <name type="scientific">Shewanella yunxiaonensis</name>
    <dbReference type="NCBI Taxonomy" id="2829809"/>
    <lineage>
        <taxon>Bacteria</taxon>
        <taxon>Pseudomonadati</taxon>
        <taxon>Pseudomonadota</taxon>
        <taxon>Gammaproteobacteria</taxon>
        <taxon>Alteromonadales</taxon>
        <taxon>Shewanellaceae</taxon>
        <taxon>Shewanella</taxon>
    </lineage>
</organism>
<dbReference type="Pfam" id="PF01402">
    <property type="entry name" value="RHH_1"/>
    <property type="match status" value="1"/>
</dbReference>
<dbReference type="RefSeq" id="WP_212595382.1">
    <property type="nucleotide sequence ID" value="NZ_CP073587.1"/>
</dbReference>
<evidence type="ECO:0000313" key="2">
    <source>
        <dbReference type="EMBL" id="QUN06368.1"/>
    </source>
</evidence>
<keyword evidence="3" id="KW-1185">Reference proteome</keyword>
<proteinExistence type="predicted"/>
<dbReference type="CDD" id="cd21631">
    <property type="entry name" value="RHH_CopG_NikR-like"/>
    <property type="match status" value="1"/>
</dbReference>
<sequence>MKRKCDSRISISLSLEQHKELVQLSEKNDVSIAWLVRQAITFYLFKNSNKQDEN</sequence>